<name>A0A0A9AR49_ARUDO</name>
<keyword evidence="1" id="KW-0812">Transmembrane</keyword>
<keyword evidence="1" id="KW-1133">Transmembrane helix</keyword>
<dbReference type="EMBL" id="GBRH01244309">
    <property type="protein sequence ID" value="JAD53586.1"/>
    <property type="molecule type" value="Transcribed_RNA"/>
</dbReference>
<accession>A0A0A9AR49</accession>
<protein>
    <submittedName>
        <fullName evidence="2">Uncharacterized protein</fullName>
    </submittedName>
</protein>
<sequence length="60" mass="7035">MDDVRAPFRTLQESPLLRPSLSLATSLLSLWILCRHYMFILSRIKSNNLSTSFFLHLKKK</sequence>
<keyword evidence="1" id="KW-0472">Membrane</keyword>
<feature type="transmembrane region" description="Helical" evidence="1">
    <location>
        <begin position="20"/>
        <end position="40"/>
    </location>
</feature>
<evidence type="ECO:0000256" key="1">
    <source>
        <dbReference type="SAM" id="Phobius"/>
    </source>
</evidence>
<proteinExistence type="predicted"/>
<dbReference type="AlphaFoldDB" id="A0A0A9AR49"/>
<reference evidence="2" key="2">
    <citation type="journal article" date="2015" name="Data Brief">
        <title>Shoot transcriptome of the giant reed, Arundo donax.</title>
        <authorList>
            <person name="Barrero R.A."/>
            <person name="Guerrero F.D."/>
            <person name="Moolhuijzen P."/>
            <person name="Goolsby J.A."/>
            <person name="Tidwell J."/>
            <person name="Bellgard S.E."/>
            <person name="Bellgard M.I."/>
        </authorList>
    </citation>
    <scope>NUCLEOTIDE SEQUENCE</scope>
    <source>
        <tissue evidence="2">Shoot tissue taken approximately 20 cm above the soil surface</tissue>
    </source>
</reference>
<reference evidence="2" key="1">
    <citation type="submission" date="2014-09" db="EMBL/GenBank/DDBJ databases">
        <authorList>
            <person name="Magalhaes I.L.F."/>
            <person name="Oliveira U."/>
            <person name="Santos F.R."/>
            <person name="Vidigal T.H.D.A."/>
            <person name="Brescovit A.D."/>
            <person name="Santos A.J."/>
        </authorList>
    </citation>
    <scope>NUCLEOTIDE SEQUENCE</scope>
    <source>
        <tissue evidence="2">Shoot tissue taken approximately 20 cm above the soil surface</tissue>
    </source>
</reference>
<organism evidence="2">
    <name type="scientific">Arundo donax</name>
    <name type="common">Giant reed</name>
    <name type="synonym">Donax arundinaceus</name>
    <dbReference type="NCBI Taxonomy" id="35708"/>
    <lineage>
        <taxon>Eukaryota</taxon>
        <taxon>Viridiplantae</taxon>
        <taxon>Streptophyta</taxon>
        <taxon>Embryophyta</taxon>
        <taxon>Tracheophyta</taxon>
        <taxon>Spermatophyta</taxon>
        <taxon>Magnoliopsida</taxon>
        <taxon>Liliopsida</taxon>
        <taxon>Poales</taxon>
        <taxon>Poaceae</taxon>
        <taxon>PACMAD clade</taxon>
        <taxon>Arundinoideae</taxon>
        <taxon>Arundineae</taxon>
        <taxon>Arundo</taxon>
    </lineage>
</organism>
<evidence type="ECO:0000313" key="2">
    <source>
        <dbReference type="EMBL" id="JAD53586.1"/>
    </source>
</evidence>